<dbReference type="AlphaFoldDB" id="A0A1Y2AEE1"/>
<dbReference type="InParanoid" id="A0A1Y2AEE1"/>
<dbReference type="EMBL" id="MCFC01000121">
    <property type="protein sequence ID" value="ORY20948.1"/>
    <property type="molecule type" value="Genomic_DNA"/>
</dbReference>
<accession>A0A1Y2AEE1</accession>
<dbReference type="Proteomes" id="UP000193986">
    <property type="component" value="Unassembled WGS sequence"/>
</dbReference>
<gene>
    <name evidence="1" type="ORF">BCR39DRAFT_74251</name>
</gene>
<sequence length="96" mass="10962">MVTTNLSPLIRVHVYSSPLPLPLSLSHAPQSPRDVYLFFTLLLFYLDGEREEKRTNPQTQVEGGRSVGSWYKKKRGRVGVGVDKYKSKREALKREG</sequence>
<organism evidence="1 2">
    <name type="scientific">Naematelia encephala</name>
    <dbReference type="NCBI Taxonomy" id="71784"/>
    <lineage>
        <taxon>Eukaryota</taxon>
        <taxon>Fungi</taxon>
        <taxon>Dikarya</taxon>
        <taxon>Basidiomycota</taxon>
        <taxon>Agaricomycotina</taxon>
        <taxon>Tremellomycetes</taxon>
        <taxon>Tremellales</taxon>
        <taxon>Naemateliaceae</taxon>
        <taxon>Naematelia</taxon>
    </lineage>
</organism>
<evidence type="ECO:0000313" key="2">
    <source>
        <dbReference type="Proteomes" id="UP000193986"/>
    </source>
</evidence>
<evidence type="ECO:0000313" key="1">
    <source>
        <dbReference type="EMBL" id="ORY20948.1"/>
    </source>
</evidence>
<proteinExistence type="predicted"/>
<comment type="caution">
    <text evidence="1">The sequence shown here is derived from an EMBL/GenBank/DDBJ whole genome shotgun (WGS) entry which is preliminary data.</text>
</comment>
<name>A0A1Y2AEE1_9TREE</name>
<keyword evidence="2" id="KW-1185">Reference proteome</keyword>
<reference evidence="1 2" key="1">
    <citation type="submission" date="2016-07" db="EMBL/GenBank/DDBJ databases">
        <title>Pervasive Adenine N6-methylation of Active Genes in Fungi.</title>
        <authorList>
            <consortium name="DOE Joint Genome Institute"/>
            <person name="Mondo S.J."/>
            <person name="Dannebaum R.O."/>
            <person name="Kuo R.C."/>
            <person name="Labutti K."/>
            <person name="Haridas S."/>
            <person name="Kuo A."/>
            <person name="Salamov A."/>
            <person name="Ahrendt S.R."/>
            <person name="Lipzen A."/>
            <person name="Sullivan W."/>
            <person name="Andreopoulos W.B."/>
            <person name="Clum A."/>
            <person name="Lindquist E."/>
            <person name="Daum C."/>
            <person name="Ramamoorthy G.K."/>
            <person name="Gryganskyi A."/>
            <person name="Culley D."/>
            <person name="Magnuson J.K."/>
            <person name="James T.Y."/>
            <person name="O'Malley M.A."/>
            <person name="Stajich J.E."/>
            <person name="Spatafora J.W."/>
            <person name="Visel A."/>
            <person name="Grigoriev I.V."/>
        </authorList>
    </citation>
    <scope>NUCLEOTIDE SEQUENCE [LARGE SCALE GENOMIC DNA]</scope>
    <source>
        <strain evidence="1 2">68-887.2</strain>
    </source>
</reference>
<protein>
    <submittedName>
        <fullName evidence="1">Uncharacterized protein</fullName>
    </submittedName>
</protein>